<accession>A0A0A9YBX1</accession>
<proteinExistence type="predicted"/>
<name>A0A0A9YBX1_LYGHE</name>
<feature type="transmembrane region" description="Helical" evidence="1">
    <location>
        <begin position="32"/>
        <end position="48"/>
    </location>
</feature>
<keyword evidence="1" id="KW-1133">Transmembrane helix</keyword>
<sequence length="166" mass="18311">TLPTQNSTLWLVLGMGVLPVQRCYQVLWSNSLYAVLLAPTLLVWRCTVGHTRCRYRSNVSRDAGIVSIPASCYRYRCCSYTHDYRIGFSICGTFSKFFSLLPVLLLLLFTVVAAVGAGESGTYTSKTPDTTDSVCSGGGIAKVDAALSSQWNSLRGKIDWYCEKKK</sequence>
<gene>
    <name evidence="2" type="ORF">CM83_103854</name>
</gene>
<reference evidence="2" key="2">
    <citation type="submission" date="2014-07" db="EMBL/GenBank/DDBJ databases">
        <authorList>
            <person name="Hull J."/>
        </authorList>
    </citation>
    <scope>NUCLEOTIDE SEQUENCE</scope>
</reference>
<feature type="transmembrane region" description="Helical" evidence="1">
    <location>
        <begin position="97"/>
        <end position="118"/>
    </location>
</feature>
<evidence type="ECO:0000313" key="2">
    <source>
        <dbReference type="EMBL" id="JAG30587.1"/>
    </source>
</evidence>
<reference evidence="2" key="1">
    <citation type="journal article" date="2014" name="PLoS ONE">
        <title>Transcriptome-Based Identification of ABC Transporters in the Western Tarnished Plant Bug Lygus hesperus.</title>
        <authorList>
            <person name="Hull J.J."/>
            <person name="Chaney K."/>
            <person name="Geib S.M."/>
            <person name="Fabrick J.A."/>
            <person name="Brent C.S."/>
            <person name="Walsh D."/>
            <person name="Lavine L.C."/>
        </authorList>
    </citation>
    <scope>NUCLEOTIDE SEQUENCE</scope>
</reference>
<evidence type="ECO:0000256" key="1">
    <source>
        <dbReference type="SAM" id="Phobius"/>
    </source>
</evidence>
<protein>
    <submittedName>
        <fullName evidence="2">Uncharacterized protein</fullName>
    </submittedName>
</protein>
<dbReference type="EMBL" id="GBHO01013017">
    <property type="protein sequence ID" value="JAG30587.1"/>
    <property type="molecule type" value="Transcribed_RNA"/>
</dbReference>
<keyword evidence="1" id="KW-0812">Transmembrane</keyword>
<dbReference type="AlphaFoldDB" id="A0A0A9YBX1"/>
<feature type="non-terminal residue" evidence="2">
    <location>
        <position position="1"/>
    </location>
</feature>
<feature type="non-terminal residue" evidence="2">
    <location>
        <position position="166"/>
    </location>
</feature>
<organism evidence="2">
    <name type="scientific">Lygus hesperus</name>
    <name type="common">Western plant bug</name>
    <dbReference type="NCBI Taxonomy" id="30085"/>
    <lineage>
        <taxon>Eukaryota</taxon>
        <taxon>Metazoa</taxon>
        <taxon>Ecdysozoa</taxon>
        <taxon>Arthropoda</taxon>
        <taxon>Hexapoda</taxon>
        <taxon>Insecta</taxon>
        <taxon>Pterygota</taxon>
        <taxon>Neoptera</taxon>
        <taxon>Paraneoptera</taxon>
        <taxon>Hemiptera</taxon>
        <taxon>Heteroptera</taxon>
        <taxon>Panheteroptera</taxon>
        <taxon>Cimicomorpha</taxon>
        <taxon>Miridae</taxon>
        <taxon>Mirini</taxon>
        <taxon>Lygus</taxon>
    </lineage>
</organism>
<keyword evidence="1" id="KW-0472">Membrane</keyword>